<organism evidence="1 2">
    <name type="scientific">Cudoniella acicularis</name>
    <dbReference type="NCBI Taxonomy" id="354080"/>
    <lineage>
        <taxon>Eukaryota</taxon>
        <taxon>Fungi</taxon>
        <taxon>Dikarya</taxon>
        <taxon>Ascomycota</taxon>
        <taxon>Pezizomycotina</taxon>
        <taxon>Leotiomycetes</taxon>
        <taxon>Helotiales</taxon>
        <taxon>Tricladiaceae</taxon>
        <taxon>Cudoniella</taxon>
    </lineage>
</organism>
<dbReference type="AlphaFoldDB" id="A0A8H4RV40"/>
<comment type="caution">
    <text evidence="1">The sequence shown here is derived from an EMBL/GenBank/DDBJ whole genome shotgun (WGS) entry which is preliminary data.</text>
</comment>
<dbReference type="Proteomes" id="UP000566819">
    <property type="component" value="Unassembled WGS sequence"/>
</dbReference>
<accession>A0A8H4RV40</accession>
<keyword evidence="2" id="KW-1185">Reference proteome</keyword>
<gene>
    <name evidence="1" type="ORF">G7Y89_g2080</name>
</gene>
<evidence type="ECO:0000313" key="2">
    <source>
        <dbReference type="Proteomes" id="UP000566819"/>
    </source>
</evidence>
<dbReference type="EMBL" id="JAAMPI010000088">
    <property type="protein sequence ID" value="KAF4636001.1"/>
    <property type="molecule type" value="Genomic_DNA"/>
</dbReference>
<sequence length="184" mass="20711">MLYGNFMEVEQNIIMMQEDISTGLRAFVHWAYTGVFGTCFTKRVNANGKEEHGDAIVASLWILADKLGASKFGNDAFMELFEISGQEDFYIDPSTIEYVYTNTLPSAKLRTVVKDLVVAYGPFSEEREASDELKKKWLDLLAKGGDFVVDVTQSGELHAYEGIDIPVDHKDQLKYIEVNKLSAH</sequence>
<evidence type="ECO:0000313" key="1">
    <source>
        <dbReference type="EMBL" id="KAF4636001.1"/>
    </source>
</evidence>
<reference evidence="1 2" key="1">
    <citation type="submission" date="2020-03" db="EMBL/GenBank/DDBJ databases">
        <title>Draft Genome Sequence of Cudoniella acicularis.</title>
        <authorList>
            <person name="Buettner E."/>
            <person name="Kellner H."/>
        </authorList>
    </citation>
    <scope>NUCLEOTIDE SEQUENCE [LARGE SCALE GENOMIC DNA]</scope>
    <source>
        <strain evidence="1 2">DSM 108380</strain>
    </source>
</reference>
<name>A0A8H4RV40_9HELO</name>
<protein>
    <submittedName>
        <fullName evidence="1">Uncharacterized protein</fullName>
    </submittedName>
</protein>
<proteinExistence type="predicted"/>